<gene>
    <name evidence="6" type="ORF">GRFL_3118</name>
</gene>
<keyword evidence="7" id="KW-1185">Reference proteome</keyword>
<dbReference type="Gene3D" id="3.30.830.10">
    <property type="entry name" value="Metalloenzyme, LuxS/M16 peptidase-like"/>
    <property type="match status" value="4"/>
</dbReference>
<dbReference type="PANTHER" id="PTHR43690:SF17">
    <property type="entry name" value="PROTEIN YHJJ"/>
    <property type="match status" value="1"/>
</dbReference>
<evidence type="ECO:0000256" key="1">
    <source>
        <dbReference type="ARBA" id="ARBA00007261"/>
    </source>
</evidence>
<dbReference type="RefSeq" id="WP_083645434.1">
    <property type="nucleotide sequence ID" value="NZ_AMRU01000016.1"/>
</dbReference>
<keyword evidence="2" id="KW-0645">Protease</keyword>
<dbReference type="GO" id="GO:0008237">
    <property type="term" value="F:metallopeptidase activity"/>
    <property type="evidence" value="ECO:0007669"/>
    <property type="project" value="UniProtKB-KW"/>
</dbReference>
<name>A0A1L7I9R2_9FLAO</name>
<dbReference type="InterPro" id="IPR011249">
    <property type="entry name" value="Metalloenz_LuxS/M16"/>
</dbReference>
<keyword evidence="3" id="KW-0378">Hydrolase</keyword>
<dbReference type="AlphaFoldDB" id="A0A1L7I9R2"/>
<evidence type="ECO:0000256" key="3">
    <source>
        <dbReference type="ARBA" id="ARBA00022801"/>
    </source>
</evidence>
<keyword evidence="5" id="KW-0482">Metalloprotease</keyword>
<evidence type="ECO:0000313" key="6">
    <source>
        <dbReference type="EMBL" id="APU69842.1"/>
    </source>
</evidence>
<organism evidence="6 7">
    <name type="scientific">Christiangramia flava JLT2011</name>
    <dbReference type="NCBI Taxonomy" id="1229726"/>
    <lineage>
        <taxon>Bacteria</taxon>
        <taxon>Pseudomonadati</taxon>
        <taxon>Bacteroidota</taxon>
        <taxon>Flavobacteriia</taxon>
        <taxon>Flavobacteriales</taxon>
        <taxon>Flavobacteriaceae</taxon>
        <taxon>Christiangramia</taxon>
    </lineage>
</organism>
<dbReference type="OrthoDB" id="9811314at2"/>
<dbReference type="InterPro" id="IPR050626">
    <property type="entry name" value="Peptidase_M16"/>
</dbReference>
<dbReference type="InterPro" id="IPR007863">
    <property type="entry name" value="Peptidase_M16_C"/>
</dbReference>
<dbReference type="InterPro" id="IPR011765">
    <property type="entry name" value="Pept_M16_N"/>
</dbReference>
<dbReference type="PANTHER" id="PTHR43690">
    <property type="entry name" value="NARDILYSIN"/>
    <property type="match status" value="1"/>
</dbReference>
<dbReference type="SUPFAM" id="SSF63411">
    <property type="entry name" value="LuxS/MPP-like metallohydrolase"/>
    <property type="match status" value="4"/>
</dbReference>
<dbReference type="Pfam" id="PF05193">
    <property type="entry name" value="Peptidase_M16_C"/>
    <property type="match status" value="2"/>
</dbReference>
<sequence length="944" mass="110011">MKKINIILFIFLTQFLTAQEIEDGNNIDLTSSEIRTGQLENGFRYFIKPIEGNEEKIHVDLIVRAGSRQEDEDQYNLAHLLEHLSFMATENFPDLRYNPDFYSQLNMKPQDLRATIGGEKAYYSFRYPKEVTKALDTALSIYHDIASGKILFKEEAVEGERKAIYQEKIDSRDPGMVYPEWKIFYYLTGCNDAPHPKDTKAAIMNSSTAALKRYYHDWYRPNLMGLVVIGNMENVDQIEKKIKEKFEDLAVRGEVRPRKDCDQNYLDSPGKFIIQPSTSIVTKELVPKTSIQFYFRNPDIYFEDFKLEENDLLWELLSAMIDKRLKNEQLEYGVDYSTTIFPDGDLSAIRLVIKSRDSFEEVVRKVYSVLAGISKYGFKNDEWEFIVGNKIEYLKELDHNSMAAWAEALEKIIVEDESLSTSRNLSQIEFLKNLKLETINNLISSNNWHPTDIAIILPENIDRNLFTRPRIEKWIDDGLENPVQYKPITAPFQLMSPDQVSSLDEAKILDRTFGEYNEDIIVLENGLKIIFKDLEPEKGRYKDKIMVHGFSPYGADCLDSKKIETMISPLIIHNSGAGDYNKFEVEKLLSKTSFPFGIVDYIDPDETGVKAEVISEDMELLLQLIYLSFTSPRFDKDAFEDWKLEEERSSRRSLNPNYDFLDFINRENNILQIPRGGKRFQHSLQVNYRNAYRKYKALHTNARDFTFIITGDFKKKDILPMLQKYLGNLPNTKNSMQCPESQESKMSSTTSNTKLRHFQIPYKVDNHLLSIQFKSKLKSRDFREEVQIELLKQALDLKSKGLRFNKNLGIYFSAGTANVDFENNTVRFQILLDSNKEDFEKALKGSKDYFHDLRTELVSENFLRTVKNSAYLPKWGARYKNTNLAVQRRLYDHYRHDLDKAEIEEVEQYLNQFSANDLKKTALKYLREEDRLILTGNSDKTLKL</sequence>
<evidence type="ECO:0000256" key="4">
    <source>
        <dbReference type="ARBA" id="ARBA00022833"/>
    </source>
</evidence>
<protein>
    <submittedName>
        <fullName evidence="6">Uncharacterized protein</fullName>
    </submittedName>
</protein>
<proteinExistence type="inferred from homology"/>
<dbReference type="Pfam" id="PF00675">
    <property type="entry name" value="Peptidase_M16"/>
    <property type="match status" value="1"/>
</dbReference>
<evidence type="ECO:0000313" key="7">
    <source>
        <dbReference type="Proteomes" id="UP000186230"/>
    </source>
</evidence>
<dbReference type="GO" id="GO:0046872">
    <property type="term" value="F:metal ion binding"/>
    <property type="evidence" value="ECO:0007669"/>
    <property type="project" value="InterPro"/>
</dbReference>
<evidence type="ECO:0000256" key="5">
    <source>
        <dbReference type="ARBA" id="ARBA00023049"/>
    </source>
</evidence>
<reference evidence="6 7" key="1">
    <citation type="submission" date="2016-07" db="EMBL/GenBank/DDBJ databases">
        <title>Multi-omics approach to identify versatile polysaccharide utilization systems of a marine flavobacterium Gramella flava.</title>
        <authorList>
            <person name="Tang K."/>
        </authorList>
    </citation>
    <scope>NUCLEOTIDE SEQUENCE [LARGE SCALE GENOMIC DNA]</scope>
    <source>
        <strain evidence="6 7">JLT2011</strain>
    </source>
</reference>
<accession>A0A1L7I9R2</accession>
<dbReference type="STRING" id="1229726.GRFL_3118"/>
<dbReference type="KEGG" id="gfl:GRFL_3118"/>
<dbReference type="EMBL" id="CP016359">
    <property type="protein sequence ID" value="APU69842.1"/>
    <property type="molecule type" value="Genomic_DNA"/>
</dbReference>
<dbReference type="Proteomes" id="UP000186230">
    <property type="component" value="Chromosome"/>
</dbReference>
<evidence type="ECO:0000256" key="2">
    <source>
        <dbReference type="ARBA" id="ARBA00022670"/>
    </source>
</evidence>
<comment type="similarity">
    <text evidence="1">Belongs to the peptidase M16 family.</text>
</comment>
<keyword evidence="4" id="KW-0862">Zinc</keyword>
<dbReference type="GO" id="GO:0006508">
    <property type="term" value="P:proteolysis"/>
    <property type="evidence" value="ECO:0007669"/>
    <property type="project" value="UniProtKB-KW"/>
</dbReference>